<proteinExistence type="predicted"/>
<dbReference type="AlphaFoldDB" id="R7S0T2"/>
<evidence type="ECO:0000313" key="2">
    <source>
        <dbReference type="Proteomes" id="UP000054196"/>
    </source>
</evidence>
<sequence>MNIPFSYVAPKTYEESDPENLGVIVEKLRMVEFPFRRSWDDGPDEDGYMCIWSRTDGFWSFEALHIRQEPHFFSKAPLVFATFRYEHKLHVVLYPDSTIHETRMISPPPPRQCCYEQPCPPPSFVWQQDDSGRWQSAFVNEKDTFVFAVEFASSSGCLVELPRVQHVFALNDGVDHINGPPSPPSVLRWRSCSRCLSKRRVYEDVGVPMPGGYLPHSIAPGQPLEPRTPCSYLESMRACSRRFRTPAEGPYQPATAQQRPHVDRSEQSVWWGWLKRLLGM</sequence>
<dbReference type="RefSeq" id="XP_007389365.1">
    <property type="nucleotide sequence ID" value="XM_007389303.1"/>
</dbReference>
<keyword evidence="2" id="KW-1185">Reference proteome</keyword>
<dbReference type="HOGENOM" id="CLU_994472_0_0_1"/>
<dbReference type="Proteomes" id="UP000054196">
    <property type="component" value="Unassembled WGS sequence"/>
</dbReference>
<name>R7S0T2_PUNST</name>
<dbReference type="GeneID" id="18882953"/>
<reference evidence="2" key="1">
    <citation type="journal article" date="2012" name="Science">
        <title>The Paleozoic origin of enzymatic lignin decomposition reconstructed from 31 fungal genomes.</title>
        <authorList>
            <person name="Floudas D."/>
            <person name="Binder M."/>
            <person name="Riley R."/>
            <person name="Barry K."/>
            <person name="Blanchette R.A."/>
            <person name="Henrissat B."/>
            <person name="Martinez A.T."/>
            <person name="Otillar R."/>
            <person name="Spatafora J.W."/>
            <person name="Yadav J.S."/>
            <person name="Aerts A."/>
            <person name="Benoit I."/>
            <person name="Boyd A."/>
            <person name="Carlson A."/>
            <person name="Copeland A."/>
            <person name="Coutinho P.M."/>
            <person name="de Vries R.P."/>
            <person name="Ferreira P."/>
            <person name="Findley K."/>
            <person name="Foster B."/>
            <person name="Gaskell J."/>
            <person name="Glotzer D."/>
            <person name="Gorecki P."/>
            <person name="Heitman J."/>
            <person name="Hesse C."/>
            <person name="Hori C."/>
            <person name="Igarashi K."/>
            <person name="Jurgens J.A."/>
            <person name="Kallen N."/>
            <person name="Kersten P."/>
            <person name="Kohler A."/>
            <person name="Kuees U."/>
            <person name="Kumar T.K.A."/>
            <person name="Kuo A."/>
            <person name="LaButti K."/>
            <person name="Larrondo L.F."/>
            <person name="Lindquist E."/>
            <person name="Ling A."/>
            <person name="Lombard V."/>
            <person name="Lucas S."/>
            <person name="Lundell T."/>
            <person name="Martin R."/>
            <person name="McLaughlin D.J."/>
            <person name="Morgenstern I."/>
            <person name="Morin E."/>
            <person name="Murat C."/>
            <person name="Nagy L.G."/>
            <person name="Nolan M."/>
            <person name="Ohm R.A."/>
            <person name="Patyshakuliyeva A."/>
            <person name="Rokas A."/>
            <person name="Ruiz-Duenas F.J."/>
            <person name="Sabat G."/>
            <person name="Salamov A."/>
            <person name="Samejima M."/>
            <person name="Schmutz J."/>
            <person name="Slot J.C."/>
            <person name="St John F."/>
            <person name="Stenlid J."/>
            <person name="Sun H."/>
            <person name="Sun S."/>
            <person name="Syed K."/>
            <person name="Tsang A."/>
            <person name="Wiebenga A."/>
            <person name="Young D."/>
            <person name="Pisabarro A."/>
            <person name="Eastwood D.C."/>
            <person name="Martin F."/>
            <person name="Cullen D."/>
            <person name="Grigoriev I.V."/>
            <person name="Hibbett D.S."/>
        </authorList>
    </citation>
    <scope>NUCLEOTIDE SEQUENCE [LARGE SCALE GENOMIC DNA]</scope>
    <source>
        <strain evidence="2">HHB-11173 SS5</strain>
    </source>
</reference>
<dbReference type="KEGG" id="psq:PUNSTDRAFT_48123"/>
<organism evidence="1 2">
    <name type="scientific">Punctularia strigosozonata (strain HHB-11173)</name>
    <name type="common">White-rot fungus</name>
    <dbReference type="NCBI Taxonomy" id="741275"/>
    <lineage>
        <taxon>Eukaryota</taxon>
        <taxon>Fungi</taxon>
        <taxon>Dikarya</taxon>
        <taxon>Basidiomycota</taxon>
        <taxon>Agaricomycotina</taxon>
        <taxon>Agaricomycetes</taxon>
        <taxon>Corticiales</taxon>
        <taxon>Punctulariaceae</taxon>
        <taxon>Punctularia</taxon>
    </lineage>
</organism>
<gene>
    <name evidence="1" type="ORF">PUNSTDRAFT_48123</name>
</gene>
<accession>R7S0T2</accession>
<evidence type="ECO:0000313" key="1">
    <source>
        <dbReference type="EMBL" id="EIN03407.1"/>
    </source>
</evidence>
<dbReference type="EMBL" id="JH687575">
    <property type="protein sequence ID" value="EIN03407.1"/>
    <property type="molecule type" value="Genomic_DNA"/>
</dbReference>
<protein>
    <submittedName>
        <fullName evidence="1">Uncharacterized protein</fullName>
    </submittedName>
</protein>